<reference evidence="1 2" key="1">
    <citation type="submission" date="2016-10" db="EMBL/GenBank/DDBJ databases">
        <authorList>
            <person name="de Groot N.N."/>
        </authorList>
    </citation>
    <scope>NUCLEOTIDE SEQUENCE [LARGE SCALE GENOMIC DNA]</scope>
    <source>
        <strain evidence="1 2">BS3662</strain>
    </source>
</reference>
<dbReference type="InterPro" id="IPR024091">
    <property type="entry name" value="LnmK-like_bifun_acyl/decarbox"/>
</dbReference>
<dbReference type="EMBL" id="FNTY01000002">
    <property type="protein sequence ID" value="SEE67366.1"/>
    <property type="molecule type" value="Genomic_DNA"/>
</dbReference>
<accession>A0A1H5KR98</accession>
<dbReference type="Gene3D" id="3.10.129.10">
    <property type="entry name" value="Hotdog Thioesterase"/>
    <property type="match status" value="1"/>
</dbReference>
<protein>
    <submittedName>
        <fullName evidence="1">Probable biosynthetic protein, Pnap_2097 family</fullName>
    </submittedName>
</protein>
<dbReference type="RefSeq" id="WP_084320157.1">
    <property type="nucleotide sequence ID" value="NZ_FNTY01000002.1"/>
</dbReference>
<name>A0A1H5KR98_9PSED</name>
<dbReference type="AlphaFoldDB" id="A0A1H5KR98"/>
<dbReference type="Proteomes" id="UP000198985">
    <property type="component" value="Unassembled WGS sequence"/>
</dbReference>
<dbReference type="NCBIfam" id="TIGR04099">
    <property type="entry name" value="biosn_Pnap_2097"/>
    <property type="match status" value="1"/>
</dbReference>
<gene>
    <name evidence="1" type="ORF">SAMN04490194_3428</name>
</gene>
<evidence type="ECO:0000313" key="2">
    <source>
        <dbReference type="Proteomes" id="UP000198985"/>
    </source>
</evidence>
<proteinExistence type="predicted"/>
<evidence type="ECO:0000313" key="1">
    <source>
        <dbReference type="EMBL" id="SEE67366.1"/>
    </source>
</evidence>
<organism evidence="1 2">
    <name type="scientific">Pseudomonas migulae</name>
    <dbReference type="NCBI Taxonomy" id="78543"/>
    <lineage>
        <taxon>Bacteria</taxon>
        <taxon>Pseudomonadati</taxon>
        <taxon>Pseudomonadota</taxon>
        <taxon>Gammaproteobacteria</taxon>
        <taxon>Pseudomonadales</taxon>
        <taxon>Pseudomonadaceae</taxon>
        <taxon>Pseudomonas</taxon>
    </lineage>
</organism>
<dbReference type="NCBIfam" id="TIGR04098">
    <property type="entry name" value="LnmK_bifunc"/>
    <property type="match status" value="1"/>
</dbReference>
<sequence>MPTTTAFIASRSETYLASMPNLAYTGLSENWLLKECGHQHWLALAQLHNRPLPDFVDEQGRIAYAAFTAVKLWNLKLETIIENRSFQINTRIGRGGHARHYSEHEVRLGDRIAGHVGLLSTFVSRHVPGDNRSVSKACLSGTPAPVSEPPTVLNELHADNRRIRSGDWHSHHGIDRHSIEGARVFDFTPCPDIDFNGADLLYFANFQAVVERAEWALLGLRRPGHIRQRELHFYGNLNISDSLQIKLHTGQPGYRDLHWCEVYRRSDLFKLADIFTRKIHLSDCSRP</sequence>